<evidence type="ECO:0000313" key="1">
    <source>
        <dbReference type="EMBL" id="KAH3807942.1"/>
    </source>
</evidence>
<dbReference type="EMBL" id="JAIWYP010000006">
    <property type="protein sequence ID" value="KAH3807942.1"/>
    <property type="molecule type" value="Genomic_DNA"/>
</dbReference>
<gene>
    <name evidence="1" type="ORF">DPMN_136290</name>
</gene>
<organism evidence="1 2">
    <name type="scientific">Dreissena polymorpha</name>
    <name type="common">Zebra mussel</name>
    <name type="synonym">Mytilus polymorpha</name>
    <dbReference type="NCBI Taxonomy" id="45954"/>
    <lineage>
        <taxon>Eukaryota</taxon>
        <taxon>Metazoa</taxon>
        <taxon>Spiralia</taxon>
        <taxon>Lophotrochozoa</taxon>
        <taxon>Mollusca</taxon>
        <taxon>Bivalvia</taxon>
        <taxon>Autobranchia</taxon>
        <taxon>Heteroconchia</taxon>
        <taxon>Euheterodonta</taxon>
        <taxon>Imparidentia</taxon>
        <taxon>Neoheterodontei</taxon>
        <taxon>Myida</taxon>
        <taxon>Dreissenoidea</taxon>
        <taxon>Dreissenidae</taxon>
        <taxon>Dreissena</taxon>
    </lineage>
</organism>
<accession>A0A9D4G0L6</accession>
<name>A0A9D4G0L6_DREPO</name>
<keyword evidence="2" id="KW-1185">Reference proteome</keyword>
<proteinExistence type="predicted"/>
<protein>
    <submittedName>
        <fullName evidence="1">Uncharacterized protein</fullName>
    </submittedName>
</protein>
<comment type="caution">
    <text evidence="1">The sequence shown here is derived from an EMBL/GenBank/DDBJ whole genome shotgun (WGS) entry which is preliminary data.</text>
</comment>
<sequence>MEKNKAAASLRRHPSETLAINRTDPSKAFIQYDMTIYHKEPPIERKRGRHRNTWRRYMDADAEQMGKTWGQLERLAQNETPGGSWLAQTEPLGKMTC</sequence>
<dbReference type="AlphaFoldDB" id="A0A9D4G0L6"/>
<evidence type="ECO:0000313" key="2">
    <source>
        <dbReference type="Proteomes" id="UP000828390"/>
    </source>
</evidence>
<dbReference type="Proteomes" id="UP000828390">
    <property type="component" value="Unassembled WGS sequence"/>
</dbReference>
<reference evidence="1" key="1">
    <citation type="journal article" date="2019" name="bioRxiv">
        <title>The Genome of the Zebra Mussel, Dreissena polymorpha: A Resource for Invasive Species Research.</title>
        <authorList>
            <person name="McCartney M.A."/>
            <person name="Auch B."/>
            <person name="Kono T."/>
            <person name="Mallez S."/>
            <person name="Zhang Y."/>
            <person name="Obille A."/>
            <person name="Becker A."/>
            <person name="Abrahante J.E."/>
            <person name="Garbe J."/>
            <person name="Badalamenti J.P."/>
            <person name="Herman A."/>
            <person name="Mangelson H."/>
            <person name="Liachko I."/>
            <person name="Sullivan S."/>
            <person name="Sone E.D."/>
            <person name="Koren S."/>
            <person name="Silverstein K.A.T."/>
            <person name="Beckman K.B."/>
            <person name="Gohl D.M."/>
        </authorList>
    </citation>
    <scope>NUCLEOTIDE SEQUENCE</scope>
    <source>
        <strain evidence="1">Duluth1</strain>
        <tissue evidence="1">Whole animal</tissue>
    </source>
</reference>
<reference evidence="1" key="2">
    <citation type="submission" date="2020-11" db="EMBL/GenBank/DDBJ databases">
        <authorList>
            <person name="McCartney M.A."/>
            <person name="Auch B."/>
            <person name="Kono T."/>
            <person name="Mallez S."/>
            <person name="Becker A."/>
            <person name="Gohl D.M."/>
            <person name="Silverstein K.A.T."/>
            <person name="Koren S."/>
            <person name="Bechman K.B."/>
            <person name="Herman A."/>
            <person name="Abrahante J.E."/>
            <person name="Garbe J."/>
        </authorList>
    </citation>
    <scope>NUCLEOTIDE SEQUENCE</scope>
    <source>
        <strain evidence="1">Duluth1</strain>
        <tissue evidence="1">Whole animal</tissue>
    </source>
</reference>